<dbReference type="EMBL" id="JANPWB010000003">
    <property type="protein sequence ID" value="KAJ1198373.1"/>
    <property type="molecule type" value="Genomic_DNA"/>
</dbReference>
<reference evidence="2" key="1">
    <citation type="journal article" date="2022" name="bioRxiv">
        <title>Sequencing and chromosome-scale assembly of the giantPleurodeles waltlgenome.</title>
        <authorList>
            <person name="Brown T."/>
            <person name="Elewa A."/>
            <person name="Iarovenko S."/>
            <person name="Subramanian E."/>
            <person name="Araus A.J."/>
            <person name="Petzold A."/>
            <person name="Susuki M."/>
            <person name="Suzuki K.-i.T."/>
            <person name="Hayashi T."/>
            <person name="Toyoda A."/>
            <person name="Oliveira C."/>
            <person name="Osipova E."/>
            <person name="Leigh N.D."/>
            <person name="Simon A."/>
            <person name="Yun M.H."/>
        </authorList>
    </citation>
    <scope>NUCLEOTIDE SEQUENCE</scope>
    <source>
        <strain evidence="2">20211129_DDA</strain>
        <tissue evidence="2">Liver</tissue>
    </source>
</reference>
<accession>A0AAV7VAJ7</accession>
<evidence type="ECO:0000313" key="3">
    <source>
        <dbReference type="Proteomes" id="UP001066276"/>
    </source>
</evidence>
<sequence length="95" mass="11045">MALRLPETSDPMQQRQHRAHSMTPRTLGLDNHKEKRTADWPGLCHKPELVAKNVVKLGVLGLENQYSWGLEYQGLKHQIRQRVPVRAQKRSRRGE</sequence>
<protein>
    <submittedName>
        <fullName evidence="2">Uncharacterized protein</fullName>
    </submittedName>
</protein>
<organism evidence="2 3">
    <name type="scientific">Pleurodeles waltl</name>
    <name type="common">Iberian ribbed newt</name>
    <dbReference type="NCBI Taxonomy" id="8319"/>
    <lineage>
        <taxon>Eukaryota</taxon>
        <taxon>Metazoa</taxon>
        <taxon>Chordata</taxon>
        <taxon>Craniata</taxon>
        <taxon>Vertebrata</taxon>
        <taxon>Euteleostomi</taxon>
        <taxon>Amphibia</taxon>
        <taxon>Batrachia</taxon>
        <taxon>Caudata</taxon>
        <taxon>Salamandroidea</taxon>
        <taxon>Salamandridae</taxon>
        <taxon>Pleurodelinae</taxon>
        <taxon>Pleurodeles</taxon>
    </lineage>
</organism>
<name>A0AAV7VAJ7_PLEWA</name>
<gene>
    <name evidence="2" type="ORF">NDU88_002214</name>
</gene>
<evidence type="ECO:0000256" key="1">
    <source>
        <dbReference type="SAM" id="MobiDB-lite"/>
    </source>
</evidence>
<dbReference type="AlphaFoldDB" id="A0AAV7VAJ7"/>
<dbReference type="Proteomes" id="UP001066276">
    <property type="component" value="Chromosome 2_1"/>
</dbReference>
<keyword evidence="3" id="KW-1185">Reference proteome</keyword>
<evidence type="ECO:0000313" key="2">
    <source>
        <dbReference type="EMBL" id="KAJ1198373.1"/>
    </source>
</evidence>
<feature type="region of interest" description="Disordered" evidence="1">
    <location>
        <begin position="1"/>
        <end position="32"/>
    </location>
</feature>
<proteinExistence type="predicted"/>
<comment type="caution">
    <text evidence="2">The sequence shown here is derived from an EMBL/GenBank/DDBJ whole genome shotgun (WGS) entry which is preliminary data.</text>
</comment>